<evidence type="ECO:0000313" key="2">
    <source>
        <dbReference type="EMBL" id="KAG6407979.1"/>
    </source>
</evidence>
<name>A0A8X8X8D3_SALSN</name>
<dbReference type="GO" id="GO:0016020">
    <property type="term" value="C:membrane"/>
    <property type="evidence" value="ECO:0007669"/>
    <property type="project" value="TreeGrafter"/>
</dbReference>
<dbReference type="Pfam" id="PF06697">
    <property type="entry name" value="DUF1191"/>
    <property type="match status" value="1"/>
</dbReference>
<feature type="signal peptide" evidence="1">
    <location>
        <begin position="1"/>
        <end position="16"/>
    </location>
</feature>
<dbReference type="PANTHER" id="PTHR33512">
    <property type="entry name" value="PROTEIN, PUTATIVE (DUF1191)-RELATED"/>
    <property type="match status" value="1"/>
</dbReference>
<gene>
    <name evidence="2" type="ORF">SASPL_130981</name>
</gene>
<organism evidence="2">
    <name type="scientific">Salvia splendens</name>
    <name type="common">Scarlet sage</name>
    <dbReference type="NCBI Taxonomy" id="180675"/>
    <lineage>
        <taxon>Eukaryota</taxon>
        <taxon>Viridiplantae</taxon>
        <taxon>Streptophyta</taxon>
        <taxon>Embryophyta</taxon>
        <taxon>Tracheophyta</taxon>
        <taxon>Spermatophyta</taxon>
        <taxon>Magnoliopsida</taxon>
        <taxon>eudicotyledons</taxon>
        <taxon>Gunneridae</taxon>
        <taxon>Pentapetalae</taxon>
        <taxon>asterids</taxon>
        <taxon>lamiids</taxon>
        <taxon>Lamiales</taxon>
        <taxon>Lamiaceae</taxon>
        <taxon>Nepetoideae</taxon>
        <taxon>Mentheae</taxon>
        <taxon>Salviinae</taxon>
        <taxon>Salvia</taxon>
        <taxon>Salvia subgen. Calosphace</taxon>
        <taxon>core Calosphace</taxon>
    </lineage>
</organism>
<dbReference type="InterPro" id="IPR010605">
    <property type="entry name" value="DUF1191"/>
</dbReference>
<evidence type="ECO:0000256" key="1">
    <source>
        <dbReference type="SAM" id="SignalP"/>
    </source>
</evidence>
<proteinExistence type="predicted"/>
<evidence type="ECO:0000313" key="3">
    <source>
        <dbReference type="Proteomes" id="UP000298416"/>
    </source>
</evidence>
<protein>
    <submittedName>
        <fullName evidence="2">Uncharacterized protein</fullName>
    </submittedName>
</protein>
<accession>A0A8X8X8D3</accession>
<dbReference type="EMBL" id="PNBA02000011">
    <property type="protein sequence ID" value="KAG6407979.1"/>
    <property type="molecule type" value="Genomic_DNA"/>
</dbReference>
<dbReference type="PANTHER" id="PTHR33512:SF1">
    <property type="entry name" value="PROTEIN, PUTATIVE (DUF1191)-RELATED"/>
    <property type="match status" value="1"/>
</dbReference>
<feature type="chain" id="PRO_5036463915" evidence="1">
    <location>
        <begin position="17"/>
        <end position="254"/>
    </location>
</feature>
<dbReference type="Proteomes" id="UP000298416">
    <property type="component" value="Unassembled WGS sequence"/>
</dbReference>
<reference evidence="2" key="1">
    <citation type="submission" date="2018-01" db="EMBL/GenBank/DDBJ databases">
        <authorList>
            <person name="Mao J.F."/>
        </authorList>
    </citation>
    <scope>NUCLEOTIDE SEQUENCE</scope>
    <source>
        <strain evidence="2">Huo1</strain>
        <tissue evidence="2">Leaf</tissue>
    </source>
</reference>
<keyword evidence="1" id="KW-0732">Signal</keyword>
<sequence>MDSLFLIALSFSMSLSLEIKSSTTLDSIIRHYTLQPYTNNSFKTGKLYTINLPASLSGSVHADAIRLRCGSLQRYGASIKEFHLNKGINIRPCLERVILTRQRIESNFSSLYYDNNALSGYELISPILTLAAYSLHGSNTTTIGPITIDFSNATFTENKSKSNILLCARFGVDKKDQVVVTKQVGDNVCGAGRGAALGAFLLSLLVVAMVGNAKKKERRAYEEEALQVLMVGHVRAVTASGTRTAPFLTLPPFC</sequence>
<comment type="caution">
    <text evidence="2">The sequence shown here is derived from an EMBL/GenBank/DDBJ whole genome shotgun (WGS) entry which is preliminary data.</text>
</comment>
<reference evidence="2" key="2">
    <citation type="submission" date="2020-08" db="EMBL/GenBank/DDBJ databases">
        <title>Plant Genome Project.</title>
        <authorList>
            <person name="Zhang R.-G."/>
        </authorList>
    </citation>
    <scope>NUCLEOTIDE SEQUENCE</scope>
    <source>
        <strain evidence="2">Huo1</strain>
        <tissue evidence="2">Leaf</tissue>
    </source>
</reference>
<keyword evidence="3" id="KW-1185">Reference proteome</keyword>
<dbReference type="AlphaFoldDB" id="A0A8X8X8D3"/>